<proteinExistence type="predicted"/>
<dbReference type="EMBL" id="AKHW03000416">
    <property type="protein sequence ID" value="KYO47627.1"/>
    <property type="molecule type" value="Genomic_DNA"/>
</dbReference>
<reference evidence="1 2" key="1">
    <citation type="journal article" date="2012" name="Genome Biol.">
        <title>Sequencing three crocodilian genomes to illuminate the evolution of archosaurs and amniotes.</title>
        <authorList>
            <person name="St John J.A."/>
            <person name="Braun E.L."/>
            <person name="Isberg S.R."/>
            <person name="Miles L.G."/>
            <person name="Chong A.Y."/>
            <person name="Gongora J."/>
            <person name="Dalzell P."/>
            <person name="Moran C."/>
            <person name="Bed'hom B."/>
            <person name="Abzhanov A."/>
            <person name="Burgess S.C."/>
            <person name="Cooksey A.M."/>
            <person name="Castoe T.A."/>
            <person name="Crawford N.G."/>
            <person name="Densmore L.D."/>
            <person name="Drew J.C."/>
            <person name="Edwards S.V."/>
            <person name="Faircloth B.C."/>
            <person name="Fujita M.K."/>
            <person name="Greenwold M.J."/>
            <person name="Hoffmann F.G."/>
            <person name="Howard J.M."/>
            <person name="Iguchi T."/>
            <person name="Janes D.E."/>
            <person name="Khan S.Y."/>
            <person name="Kohno S."/>
            <person name="de Koning A.J."/>
            <person name="Lance S.L."/>
            <person name="McCarthy F.M."/>
            <person name="McCormack J.E."/>
            <person name="Merchant M.E."/>
            <person name="Peterson D.G."/>
            <person name="Pollock D.D."/>
            <person name="Pourmand N."/>
            <person name="Raney B.J."/>
            <person name="Roessler K.A."/>
            <person name="Sanford J.R."/>
            <person name="Sawyer R.H."/>
            <person name="Schmidt C.J."/>
            <person name="Triplett E.W."/>
            <person name="Tuberville T.D."/>
            <person name="Venegas-Anaya M."/>
            <person name="Howard J.T."/>
            <person name="Jarvis E.D."/>
            <person name="Guillette L.J.Jr."/>
            <person name="Glenn T.C."/>
            <person name="Green R.E."/>
            <person name="Ray D.A."/>
        </authorList>
    </citation>
    <scope>NUCLEOTIDE SEQUENCE [LARGE SCALE GENOMIC DNA]</scope>
    <source>
        <strain evidence="1">KSC_2009_1</strain>
    </source>
</reference>
<evidence type="ECO:0000313" key="2">
    <source>
        <dbReference type="Proteomes" id="UP000050525"/>
    </source>
</evidence>
<keyword evidence="2" id="KW-1185">Reference proteome</keyword>
<dbReference type="Proteomes" id="UP000050525">
    <property type="component" value="Unassembled WGS sequence"/>
</dbReference>
<gene>
    <name evidence="1" type="ORF">Y1Q_0019726</name>
</gene>
<accession>A0A151PEU5</accession>
<dbReference type="AlphaFoldDB" id="A0A151PEU5"/>
<evidence type="ECO:0000313" key="1">
    <source>
        <dbReference type="EMBL" id="KYO47627.1"/>
    </source>
</evidence>
<name>A0A151PEU5_ALLMI</name>
<comment type="caution">
    <text evidence="1">The sequence shown here is derived from an EMBL/GenBank/DDBJ whole genome shotgun (WGS) entry which is preliminary data.</text>
</comment>
<organism evidence="1 2">
    <name type="scientific">Alligator mississippiensis</name>
    <name type="common">American alligator</name>
    <dbReference type="NCBI Taxonomy" id="8496"/>
    <lineage>
        <taxon>Eukaryota</taxon>
        <taxon>Metazoa</taxon>
        <taxon>Chordata</taxon>
        <taxon>Craniata</taxon>
        <taxon>Vertebrata</taxon>
        <taxon>Euteleostomi</taxon>
        <taxon>Archelosauria</taxon>
        <taxon>Archosauria</taxon>
        <taxon>Crocodylia</taxon>
        <taxon>Alligatoridae</taxon>
        <taxon>Alligatorinae</taxon>
        <taxon>Alligator</taxon>
    </lineage>
</organism>
<protein>
    <submittedName>
        <fullName evidence="1">Uncharacterized protein</fullName>
    </submittedName>
</protein>
<sequence>MSEATLVANNALWSDGEVALAVEDFLSALGQSEDRNMSAVHGSHTVEKAHTAEGSDYLLLLDKVDEAVGQVILNDQTYLPDGLSDYGLPHAKMAGDVAKTSVDGQFHDGKCHSLLLSERWLRTDILACDMGDHPGEDVHEGGLAHTEGLDPLFIIPDVQDDPLPPVVPGATGSEQVSDGLEVMPQHPFIHVVLSGLTLIRYLSHKSGAILLWLYQDNGHNVSKQSRLQPKRRDDLNSQDTRNHFALAAAVFP</sequence>